<dbReference type="KEGG" id="nid:NPIRD3C_1303"/>
<dbReference type="AlphaFoldDB" id="A0A0C5BZV6"/>
<keyword evidence="1" id="KW-1133">Transmembrane helix</keyword>
<sequence length="41" mass="4874">MPLLNQKSVHSNSIDAFLNYYILRLIVFSNVRLIHSYFSMQ</sequence>
<keyword evidence="1" id="KW-0472">Membrane</keyword>
<reference evidence="2 3" key="2">
    <citation type="journal article" date="2016" name="ISME J.">
        <title>Physiological and genomic characterization of two novel marine thaumarchaeal strains indicates niche differentiation.</title>
        <authorList>
            <person name="Bayer B."/>
            <person name="Vojvoda J."/>
            <person name="Offre P."/>
            <person name="Alves R.J."/>
            <person name="Elisabeth N.H."/>
            <person name="Garcia J.A."/>
            <person name="Volland J.M."/>
            <person name="Srivastava A."/>
            <person name="Schleper C."/>
            <person name="Herndl G.J."/>
        </authorList>
    </citation>
    <scope>NUCLEOTIDE SEQUENCE [LARGE SCALE GENOMIC DNA]</scope>
    <source>
        <strain evidence="2 3">D3C</strain>
    </source>
</reference>
<evidence type="ECO:0000313" key="2">
    <source>
        <dbReference type="EMBL" id="AJM92515.1"/>
    </source>
</evidence>
<protein>
    <submittedName>
        <fullName evidence="2">Uncharacterized protein</fullName>
    </submittedName>
</protein>
<dbReference type="STRING" id="1582439.NPIRD3C_1303"/>
<dbReference type="HOGENOM" id="CLU_3263621_0_0_2"/>
<keyword evidence="1" id="KW-0812">Transmembrane</keyword>
<dbReference type="EMBL" id="CP010868">
    <property type="protein sequence ID" value="AJM92515.1"/>
    <property type="molecule type" value="Genomic_DNA"/>
</dbReference>
<reference evidence="2 3" key="3">
    <citation type="journal article" date="2019" name="Int. J. Syst. Evol. Microbiol.">
        <title>Nitrosopumilus adriaticus sp. nov. and Nitrosopumilus piranensis sp. nov., two ammonia-oxidizing archaea from the Adriatic Sea and members of the class Nitrososphaeria.</title>
        <authorList>
            <person name="Bayer B."/>
            <person name="Vojvoda J."/>
            <person name="Reinthaler T."/>
            <person name="Reyes C."/>
            <person name="Pinto M."/>
            <person name="Herndl G.J."/>
        </authorList>
    </citation>
    <scope>NUCLEOTIDE SEQUENCE [LARGE SCALE GENOMIC DNA]</scope>
    <source>
        <strain evidence="2 3">D3C</strain>
    </source>
</reference>
<feature type="transmembrane region" description="Helical" evidence="1">
    <location>
        <begin position="20"/>
        <end position="38"/>
    </location>
</feature>
<dbReference type="Proteomes" id="UP000032027">
    <property type="component" value="Chromosome"/>
</dbReference>
<keyword evidence="3" id="KW-1185">Reference proteome</keyword>
<name>A0A0C5BZV6_9ARCH</name>
<accession>A0A0C5BZV6</accession>
<gene>
    <name evidence="2" type="ORF">NPIRD3C_1303</name>
</gene>
<reference evidence="3" key="1">
    <citation type="submission" date="2015-02" db="EMBL/GenBank/DDBJ databases">
        <title>Characterization of two novel Thaumarchaeota isolated from the Northern Adriatic Sea.</title>
        <authorList>
            <person name="Bayer B."/>
            <person name="Vojvoda J."/>
            <person name="Offre P."/>
            <person name="Srivastava A."/>
            <person name="Elisabeth N."/>
            <person name="Garcia J.A.L."/>
            <person name="Schleper C."/>
            <person name="Herndl G.J."/>
        </authorList>
    </citation>
    <scope>NUCLEOTIDE SEQUENCE [LARGE SCALE GENOMIC DNA]</scope>
    <source>
        <strain evidence="3">D3C</strain>
    </source>
</reference>
<organism evidence="2 3">
    <name type="scientific">Nitrosopumilus piranensis</name>
    <dbReference type="NCBI Taxonomy" id="1582439"/>
    <lineage>
        <taxon>Archaea</taxon>
        <taxon>Nitrososphaerota</taxon>
        <taxon>Nitrososphaeria</taxon>
        <taxon>Nitrosopumilales</taxon>
        <taxon>Nitrosopumilaceae</taxon>
        <taxon>Nitrosopumilus</taxon>
    </lineage>
</organism>
<evidence type="ECO:0000313" key="3">
    <source>
        <dbReference type="Proteomes" id="UP000032027"/>
    </source>
</evidence>
<evidence type="ECO:0000256" key="1">
    <source>
        <dbReference type="SAM" id="Phobius"/>
    </source>
</evidence>
<proteinExistence type="predicted"/>